<comment type="caution">
    <text evidence="1">The sequence shown here is derived from an EMBL/GenBank/DDBJ whole genome shotgun (WGS) entry which is preliminary data.</text>
</comment>
<dbReference type="RefSeq" id="WP_237444181.1">
    <property type="nucleotide sequence ID" value="NZ_CAKLPX010000001.1"/>
</dbReference>
<accession>A0ABN8EGJ7</accession>
<dbReference type="EMBL" id="CAKLPX010000001">
    <property type="protein sequence ID" value="CAH0991535.1"/>
    <property type="molecule type" value="Genomic_DNA"/>
</dbReference>
<dbReference type="SUPFAM" id="SSF53335">
    <property type="entry name" value="S-adenosyl-L-methionine-dependent methyltransferases"/>
    <property type="match status" value="1"/>
</dbReference>
<dbReference type="Gene3D" id="3.40.50.150">
    <property type="entry name" value="Vaccinia Virus protein VP39"/>
    <property type="match status" value="1"/>
</dbReference>
<evidence type="ECO:0000313" key="2">
    <source>
        <dbReference type="Proteomes" id="UP000838100"/>
    </source>
</evidence>
<evidence type="ECO:0008006" key="3">
    <source>
        <dbReference type="Google" id="ProtNLM"/>
    </source>
</evidence>
<dbReference type="Proteomes" id="UP000838100">
    <property type="component" value="Unassembled WGS sequence"/>
</dbReference>
<proteinExistence type="predicted"/>
<protein>
    <recommendedName>
        <fullName evidence="3">Methyltransferase domain-containing protein</fullName>
    </recommendedName>
</protein>
<reference evidence="1" key="1">
    <citation type="submission" date="2021-12" db="EMBL/GenBank/DDBJ databases">
        <authorList>
            <person name="Rodrigo-Torres L."/>
            <person name="Arahal R. D."/>
            <person name="Lucena T."/>
        </authorList>
    </citation>
    <scope>NUCLEOTIDE SEQUENCE</scope>
    <source>
        <strain evidence="1">CECT 8267</strain>
    </source>
</reference>
<keyword evidence="2" id="KW-1185">Reference proteome</keyword>
<organism evidence="1 2">
    <name type="scientific">Sinobacterium norvegicum</name>
    <dbReference type="NCBI Taxonomy" id="1641715"/>
    <lineage>
        <taxon>Bacteria</taxon>
        <taxon>Pseudomonadati</taxon>
        <taxon>Pseudomonadota</taxon>
        <taxon>Gammaproteobacteria</taxon>
        <taxon>Cellvibrionales</taxon>
        <taxon>Spongiibacteraceae</taxon>
        <taxon>Sinobacterium</taxon>
    </lineage>
</organism>
<name>A0ABN8EGJ7_9GAMM</name>
<sequence length="216" mass="25040">MKQEKGAEGFSENYWLENYADVDDMDGMYNARDHAHYLKAVFALDQIAIRSIADFGFGPGHLFSAALDTFKPYRSLGLEPSASAFIKAQTVLKRYQPQLLQTDLASWCRDSSQHKRFDLGICTSVLQYLNDQELAAVIPTLALRVKYLYLTVPTAAEQQRFVEEYQFVDQYAYSRTRQQYRELLSPHFTVVSSRLLESKQFYNDQTSDFTEDLFRF</sequence>
<evidence type="ECO:0000313" key="1">
    <source>
        <dbReference type="EMBL" id="CAH0991535.1"/>
    </source>
</evidence>
<dbReference type="InterPro" id="IPR029063">
    <property type="entry name" value="SAM-dependent_MTases_sf"/>
</dbReference>
<gene>
    <name evidence="1" type="ORF">SIN8267_01643</name>
</gene>